<sequence length="405" mass="47058">MAPRVHSRLPRNAGVSTYVVAFPKTQDAVTNPELWNEQWEKFYRMRNYPSPIQFVRGYGGIRNPNARLDFFFFSDLLDSTRQLHGHVMLFLRDQDFVDHFAAQWIEKDPQERKRHALTALANICGSTDNLNNARGYCPEILSMDNLALKDDGRGFLRLMDIVQDTDISKHATHEVLTYSPQWDTFLANWKTSKHTEFDQLCCAEVVGLRFKLLCWVTMYTMWSSMGMPFPKINVVKERYPKGNEAAGQQLRDIERIERCTIEQELKPTLGKKAAEARARDYEREHRKMLSERRVACGRCARLEPDGGPRHKRCERCWTKQERDISYCSRECQLADWRSGRHKVICGKPMDLQAAQIYAAMTRPRVNEIPPEDITEDDADDLAFIYETLLRNNFKGTSVERPVPTV</sequence>
<keyword evidence="2 4" id="KW-0863">Zinc-finger</keyword>
<keyword evidence="7" id="KW-1185">Reference proteome</keyword>
<dbReference type="AlphaFoldDB" id="A0A550CPC0"/>
<protein>
    <recommendedName>
        <fullName evidence="5">MYND-type domain-containing protein</fullName>
    </recommendedName>
</protein>
<dbReference type="Pfam" id="PF01753">
    <property type="entry name" value="zf-MYND"/>
    <property type="match status" value="1"/>
</dbReference>
<dbReference type="OrthoDB" id="3020010at2759"/>
<keyword evidence="3" id="KW-0862">Zinc</keyword>
<evidence type="ECO:0000256" key="4">
    <source>
        <dbReference type="PROSITE-ProRule" id="PRU00134"/>
    </source>
</evidence>
<evidence type="ECO:0000256" key="3">
    <source>
        <dbReference type="ARBA" id="ARBA00022833"/>
    </source>
</evidence>
<dbReference type="EMBL" id="VDMD01000003">
    <property type="protein sequence ID" value="TRM66628.1"/>
    <property type="molecule type" value="Genomic_DNA"/>
</dbReference>
<evidence type="ECO:0000256" key="2">
    <source>
        <dbReference type="ARBA" id="ARBA00022771"/>
    </source>
</evidence>
<feature type="domain" description="MYND-type" evidence="5">
    <location>
        <begin position="296"/>
        <end position="345"/>
    </location>
</feature>
<evidence type="ECO:0000256" key="1">
    <source>
        <dbReference type="ARBA" id="ARBA00022723"/>
    </source>
</evidence>
<dbReference type="PROSITE" id="PS50865">
    <property type="entry name" value="ZF_MYND_2"/>
    <property type="match status" value="1"/>
</dbReference>
<keyword evidence="1" id="KW-0479">Metal-binding</keyword>
<dbReference type="GO" id="GO:0008270">
    <property type="term" value="F:zinc ion binding"/>
    <property type="evidence" value="ECO:0007669"/>
    <property type="project" value="UniProtKB-KW"/>
</dbReference>
<dbReference type="InterPro" id="IPR002893">
    <property type="entry name" value="Znf_MYND"/>
</dbReference>
<dbReference type="SUPFAM" id="SSF144232">
    <property type="entry name" value="HIT/MYND zinc finger-like"/>
    <property type="match status" value="1"/>
</dbReference>
<proteinExistence type="predicted"/>
<organism evidence="6 7">
    <name type="scientific">Schizophyllum amplum</name>
    <dbReference type="NCBI Taxonomy" id="97359"/>
    <lineage>
        <taxon>Eukaryota</taxon>
        <taxon>Fungi</taxon>
        <taxon>Dikarya</taxon>
        <taxon>Basidiomycota</taxon>
        <taxon>Agaricomycotina</taxon>
        <taxon>Agaricomycetes</taxon>
        <taxon>Agaricomycetidae</taxon>
        <taxon>Agaricales</taxon>
        <taxon>Schizophyllaceae</taxon>
        <taxon>Schizophyllum</taxon>
    </lineage>
</organism>
<gene>
    <name evidence="6" type="ORF">BD626DRAFT_483287</name>
</gene>
<reference evidence="6 7" key="1">
    <citation type="journal article" date="2019" name="New Phytol.">
        <title>Comparative genomics reveals unique wood-decay strategies and fruiting body development in the Schizophyllaceae.</title>
        <authorList>
            <person name="Almasi E."/>
            <person name="Sahu N."/>
            <person name="Krizsan K."/>
            <person name="Balint B."/>
            <person name="Kovacs G.M."/>
            <person name="Kiss B."/>
            <person name="Cseklye J."/>
            <person name="Drula E."/>
            <person name="Henrissat B."/>
            <person name="Nagy I."/>
            <person name="Chovatia M."/>
            <person name="Adam C."/>
            <person name="LaButti K."/>
            <person name="Lipzen A."/>
            <person name="Riley R."/>
            <person name="Grigoriev I.V."/>
            <person name="Nagy L.G."/>
        </authorList>
    </citation>
    <scope>NUCLEOTIDE SEQUENCE [LARGE SCALE GENOMIC DNA]</scope>
    <source>
        <strain evidence="6 7">NL-1724</strain>
    </source>
</reference>
<dbReference type="Gene3D" id="6.10.140.2220">
    <property type="match status" value="1"/>
</dbReference>
<comment type="caution">
    <text evidence="6">The sequence shown here is derived from an EMBL/GenBank/DDBJ whole genome shotgun (WGS) entry which is preliminary data.</text>
</comment>
<evidence type="ECO:0000259" key="5">
    <source>
        <dbReference type="PROSITE" id="PS50865"/>
    </source>
</evidence>
<name>A0A550CPC0_9AGAR</name>
<evidence type="ECO:0000313" key="7">
    <source>
        <dbReference type="Proteomes" id="UP000320762"/>
    </source>
</evidence>
<evidence type="ECO:0000313" key="6">
    <source>
        <dbReference type="EMBL" id="TRM66628.1"/>
    </source>
</evidence>
<dbReference type="Proteomes" id="UP000320762">
    <property type="component" value="Unassembled WGS sequence"/>
</dbReference>
<accession>A0A550CPC0</accession>